<dbReference type="RefSeq" id="WP_142880828.1">
    <property type="nucleotide sequence ID" value="NZ_VJMG01000008.1"/>
</dbReference>
<sequence>MADVSRERLYDLIKRVHAGVADVKQGQRELKAEMNAMRGVMVSLHQDIHNLHSVLARHELRLDRIENRLELRELSEAQARFEPHP</sequence>
<keyword evidence="1" id="KW-0175">Coiled coil</keyword>
<dbReference type="Proteomes" id="UP000316801">
    <property type="component" value="Unassembled WGS sequence"/>
</dbReference>
<feature type="coiled-coil region" evidence="1">
    <location>
        <begin position="48"/>
        <end position="75"/>
    </location>
</feature>
<evidence type="ECO:0000313" key="3">
    <source>
        <dbReference type="Proteomes" id="UP000316801"/>
    </source>
</evidence>
<evidence type="ECO:0000256" key="1">
    <source>
        <dbReference type="SAM" id="Coils"/>
    </source>
</evidence>
<protein>
    <submittedName>
        <fullName evidence="2">Uncharacterized protein</fullName>
    </submittedName>
</protein>
<name>A0A549TGC5_9HYPH</name>
<accession>A0A549TGC5</accession>
<organism evidence="2 3">
    <name type="scientific">Rhizobium straminoryzae</name>
    <dbReference type="NCBI Taxonomy" id="1387186"/>
    <lineage>
        <taxon>Bacteria</taxon>
        <taxon>Pseudomonadati</taxon>
        <taxon>Pseudomonadota</taxon>
        <taxon>Alphaproteobacteria</taxon>
        <taxon>Hyphomicrobiales</taxon>
        <taxon>Rhizobiaceae</taxon>
        <taxon>Rhizobium/Agrobacterium group</taxon>
        <taxon>Rhizobium</taxon>
    </lineage>
</organism>
<gene>
    <name evidence="2" type="ORF">FNA46_02825</name>
</gene>
<comment type="caution">
    <text evidence="2">The sequence shown here is derived from an EMBL/GenBank/DDBJ whole genome shotgun (WGS) entry which is preliminary data.</text>
</comment>
<dbReference type="AlphaFoldDB" id="A0A549TGC5"/>
<keyword evidence="3" id="KW-1185">Reference proteome</keyword>
<dbReference type="EMBL" id="VJMG01000008">
    <property type="protein sequence ID" value="TRL41821.1"/>
    <property type="molecule type" value="Genomic_DNA"/>
</dbReference>
<proteinExistence type="predicted"/>
<evidence type="ECO:0000313" key="2">
    <source>
        <dbReference type="EMBL" id="TRL41821.1"/>
    </source>
</evidence>
<reference evidence="2 3" key="1">
    <citation type="submission" date="2019-07" db="EMBL/GenBank/DDBJ databases">
        <title>Ln-dependent methylotrophs.</title>
        <authorList>
            <person name="Tani A."/>
        </authorList>
    </citation>
    <scope>NUCLEOTIDE SEQUENCE [LARGE SCALE GENOMIC DNA]</scope>
    <source>
        <strain evidence="2 3">SM12</strain>
    </source>
</reference>